<dbReference type="InterPro" id="IPR018149">
    <property type="entry name" value="Lys-tRNA-synth_II_C"/>
</dbReference>
<keyword evidence="4" id="KW-0030">Aminoacyl-tRNA synthetase</keyword>
<evidence type="ECO:0000259" key="6">
    <source>
        <dbReference type="PROSITE" id="PS50862"/>
    </source>
</evidence>
<dbReference type="PROSITE" id="PS50862">
    <property type="entry name" value="AA_TRNA_LIGASE_II"/>
    <property type="match status" value="1"/>
</dbReference>
<proteinExistence type="predicted"/>
<name>A0A9P4NQA0_9PEZI</name>
<organism evidence="7 8">
    <name type="scientific">Tothia fuscella</name>
    <dbReference type="NCBI Taxonomy" id="1048955"/>
    <lineage>
        <taxon>Eukaryota</taxon>
        <taxon>Fungi</taxon>
        <taxon>Dikarya</taxon>
        <taxon>Ascomycota</taxon>
        <taxon>Pezizomycotina</taxon>
        <taxon>Dothideomycetes</taxon>
        <taxon>Pleosporomycetidae</taxon>
        <taxon>Venturiales</taxon>
        <taxon>Cylindrosympodiaceae</taxon>
        <taxon>Tothia</taxon>
    </lineage>
</organism>
<dbReference type="GO" id="GO:0005524">
    <property type="term" value="F:ATP binding"/>
    <property type="evidence" value="ECO:0007669"/>
    <property type="project" value="UniProtKB-KW"/>
</dbReference>
<protein>
    <submittedName>
        <fullName evidence="7">Class II aaRS and biotin synthetase</fullName>
    </submittedName>
</protein>
<evidence type="ECO:0000313" key="8">
    <source>
        <dbReference type="Proteomes" id="UP000800235"/>
    </source>
</evidence>
<evidence type="ECO:0000256" key="5">
    <source>
        <dbReference type="SAM" id="MobiDB-lite"/>
    </source>
</evidence>
<feature type="region of interest" description="Disordered" evidence="5">
    <location>
        <begin position="616"/>
        <end position="641"/>
    </location>
</feature>
<comment type="caution">
    <text evidence="7">The sequence shown here is derived from an EMBL/GenBank/DDBJ whole genome shotgun (WGS) entry which is preliminary data.</text>
</comment>
<dbReference type="SUPFAM" id="SSF50249">
    <property type="entry name" value="Nucleic acid-binding proteins"/>
    <property type="match status" value="1"/>
</dbReference>
<dbReference type="PANTHER" id="PTHR42918:SF5">
    <property type="entry name" value="LYSINE--TRNA LIGASE, MITOCHONDRIAL"/>
    <property type="match status" value="1"/>
</dbReference>
<gene>
    <name evidence="7" type="ORF">EJ08DRAFT_680008</name>
</gene>
<dbReference type="InterPro" id="IPR045864">
    <property type="entry name" value="aa-tRNA-synth_II/BPL/LPL"/>
</dbReference>
<dbReference type="InterPro" id="IPR004365">
    <property type="entry name" value="NA-bd_OB_tRNA"/>
</dbReference>
<accession>A0A9P4NQA0</accession>
<sequence length="641" mass="72101">MSSPLGTMLRPYLYGPASPLRRNVYLRFYSATITAKSSVSSKTSDNKPAETLWSTRSYEKRFIDLKSRRSVNEDELAFPGVLYPRAPANVPHGEFRAMNISEFKLRYHSLQPFENHKDQRTIRGKIKAIRTHGKKLVFVDVVQDDSQLQIMINLGFMEKKGYHSHPELERFAKEIRVGDFYQFSGMPARTGKGDQALTLSVTEHLPKLQAPSLHTIPASITDETTLSRFPQLDLLTQRKKRDLLRLRHHIEVILQGYLNGMNFTKVTTPILAADTGGAVARPFETTANFDGEKTGLKLRIAQELALKKLVAADLTNVYEIGPCFRNEGLDTTHNPEFTTCEFYMAYARLDTLMRMTEDLFCTIHSALEPHIQSSLTSLEEPHTKLAASLRPGTTFQKLPFLPTLLDQLNRVASSFRLPKVLDEEAVPEILALFEELKLAIPAHPTVARLLDALSSEFVEPLCIEPTFITFYPSIMSPLSKSFPDPETGHTVSARAELFINGIEYCNMYEEENDPFSQAEKFFLQQSPSHSKVLEDLRRDEPNFLERARFVKERLTPGQRYFVRVLECGLPPTGGWGMGLDRLVMLFGGAGRIADVLPFGNLRGVIAIGTEVGGVGGGLRKKMEEDGENEKDRVPPPRPANS</sequence>
<dbReference type="InterPro" id="IPR004364">
    <property type="entry name" value="Aa-tRNA-synt_II"/>
</dbReference>
<dbReference type="GO" id="GO:0004824">
    <property type="term" value="F:lysine-tRNA ligase activity"/>
    <property type="evidence" value="ECO:0007669"/>
    <property type="project" value="InterPro"/>
</dbReference>
<evidence type="ECO:0000256" key="2">
    <source>
        <dbReference type="ARBA" id="ARBA00022741"/>
    </source>
</evidence>
<dbReference type="Proteomes" id="UP000800235">
    <property type="component" value="Unassembled WGS sequence"/>
</dbReference>
<dbReference type="SUPFAM" id="SSF55681">
    <property type="entry name" value="Class II aaRS and biotin synthetases"/>
    <property type="match status" value="1"/>
</dbReference>
<dbReference type="Pfam" id="PF00152">
    <property type="entry name" value="tRNA-synt_2"/>
    <property type="match status" value="1"/>
</dbReference>
<keyword evidence="2" id="KW-0547">Nucleotide-binding</keyword>
<evidence type="ECO:0000313" key="7">
    <source>
        <dbReference type="EMBL" id="KAF2429468.1"/>
    </source>
</evidence>
<keyword evidence="8" id="KW-1185">Reference proteome</keyword>
<reference evidence="7" key="1">
    <citation type="journal article" date="2020" name="Stud. Mycol.">
        <title>101 Dothideomycetes genomes: a test case for predicting lifestyles and emergence of pathogens.</title>
        <authorList>
            <person name="Haridas S."/>
            <person name="Albert R."/>
            <person name="Binder M."/>
            <person name="Bloem J."/>
            <person name="Labutti K."/>
            <person name="Salamov A."/>
            <person name="Andreopoulos B."/>
            <person name="Baker S."/>
            <person name="Barry K."/>
            <person name="Bills G."/>
            <person name="Bluhm B."/>
            <person name="Cannon C."/>
            <person name="Castanera R."/>
            <person name="Culley D."/>
            <person name="Daum C."/>
            <person name="Ezra D."/>
            <person name="Gonzalez J."/>
            <person name="Henrissat B."/>
            <person name="Kuo A."/>
            <person name="Liang C."/>
            <person name="Lipzen A."/>
            <person name="Lutzoni F."/>
            <person name="Magnuson J."/>
            <person name="Mondo S."/>
            <person name="Nolan M."/>
            <person name="Ohm R."/>
            <person name="Pangilinan J."/>
            <person name="Park H.-J."/>
            <person name="Ramirez L."/>
            <person name="Alfaro M."/>
            <person name="Sun H."/>
            <person name="Tritt A."/>
            <person name="Yoshinaga Y."/>
            <person name="Zwiers L.-H."/>
            <person name="Turgeon B."/>
            <person name="Goodwin S."/>
            <person name="Spatafora J."/>
            <person name="Crous P."/>
            <person name="Grigoriev I."/>
        </authorList>
    </citation>
    <scope>NUCLEOTIDE SEQUENCE</scope>
    <source>
        <strain evidence="7">CBS 130266</strain>
    </source>
</reference>
<dbReference type="AlphaFoldDB" id="A0A9P4NQA0"/>
<dbReference type="Gene3D" id="2.40.50.140">
    <property type="entry name" value="Nucleic acid-binding proteins"/>
    <property type="match status" value="1"/>
</dbReference>
<dbReference type="PANTHER" id="PTHR42918">
    <property type="entry name" value="LYSYL-TRNA SYNTHETASE"/>
    <property type="match status" value="1"/>
</dbReference>
<feature type="domain" description="Aminoacyl-transfer RNA synthetases class-II family profile" evidence="6">
    <location>
        <begin position="260"/>
        <end position="597"/>
    </location>
</feature>
<evidence type="ECO:0000256" key="3">
    <source>
        <dbReference type="ARBA" id="ARBA00022840"/>
    </source>
</evidence>
<dbReference type="GO" id="GO:0005739">
    <property type="term" value="C:mitochondrion"/>
    <property type="evidence" value="ECO:0007669"/>
    <property type="project" value="TreeGrafter"/>
</dbReference>
<evidence type="ECO:0000256" key="4">
    <source>
        <dbReference type="ARBA" id="ARBA00023146"/>
    </source>
</evidence>
<dbReference type="GO" id="GO:0000049">
    <property type="term" value="F:tRNA binding"/>
    <property type="evidence" value="ECO:0007669"/>
    <property type="project" value="TreeGrafter"/>
</dbReference>
<dbReference type="EMBL" id="MU007047">
    <property type="protein sequence ID" value="KAF2429468.1"/>
    <property type="molecule type" value="Genomic_DNA"/>
</dbReference>
<dbReference type="InterPro" id="IPR012340">
    <property type="entry name" value="NA-bd_OB-fold"/>
</dbReference>
<dbReference type="PRINTS" id="PR00982">
    <property type="entry name" value="TRNASYNTHLYS"/>
</dbReference>
<dbReference type="InterPro" id="IPR006195">
    <property type="entry name" value="aa-tRNA-synth_II"/>
</dbReference>
<keyword evidence="1" id="KW-0436">Ligase</keyword>
<dbReference type="Gene3D" id="3.30.930.10">
    <property type="entry name" value="Bira Bifunctional Protein, Domain 2"/>
    <property type="match status" value="1"/>
</dbReference>
<dbReference type="OrthoDB" id="21243at2759"/>
<evidence type="ECO:0000256" key="1">
    <source>
        <dbReference type="ARBA" id="ARBA00022598"/>
    </source>
</evidence>
<dbReference type="Pfam" id="PF01336">
    <property type="entry name" value="tRNA_anti-codon"/>
    <property type="match status" value="1"/>
</dbReference>
<keyword evidence="3" id="KW-0067">ATP-binding</keyword>
<dbReference type="GO" id="GO:0070154">
    <property type="term" value="P:mitochondrial lysyl-tRNA aminoacylation"/>
    <property type="evidence" value="ECO:0007669"/>
    <property type="project" value="TreeGrafter"/>
</dbReference>